<dbReference type="Proteomes" id="UP000289805">
    <property type="component" value="Unassembled WGS sequence"/>
</dbReference>
<evidence type="ECO:0000313" key="4">
    <source>
        <dbReference type="EMBL" id="RXR34290.1"/>
    </source>
</evidence>
<dbReference type="OrthoDB" id="3690795at2"/>
<accession>A0A4Q1KX65</accession>
<reference evidence="5 6" key="1">
    <citation type="submission" date="2019-01" db="EMBL/GenBank/DDBJ databases">
        <title>Oerskovia turbata Genome sequencing and assembly.</title>
        <authorList>
            <person name="Dou T."/>
        </authorList>
    </citation>
    <scope>NUCLEOTIDE SEQUENCE [LARGE SCALE GENOMIC DNA]</scope>
    <source>
        <strain evidence="4 5">JCM12123</strain>
        <strain evidence="3 6">JCM3160</strain>
    </source>
</reference>
<evidence type="ECO:0000313" key="3">
    <source>
        <dbReference type="EMBL" id="RXR26593.1"/>
    </source>
</evidence>
<protein>
    <submittedName>
        <fullName evidence="4">Uncharacterized protein</fullName>
    </submittedName>
</protein>
<name>A0A4Q1KX65_9CELL</name>
<dbReference type="Proteomes" id="UP000290517">
    <property type="component" value="Unassembled WGS sequence"/>
</dbReference>
<dbReference type="EMBL" id="SDJQ01000011">
    <property type="protein sequence ID" value="RXR34290.1"/>
    <property type="molecule type" value="Genomic_DNA"/>
</dbReference>
<organism evidence="4 5">
    <name type="scientific">Oerskovia turbata</name>
    <dbReference type="NCBI Taxonomy" id="1713"/>
    <lineage>
        <taxon>Bacteria</taxon>
        <taxon>Bacillati</taxon>
        <taxon>Actinomycetota</taxon>
        <taxon>Actinomycetes</taxon>
        <taxon>Micrococcales</taxon>
        <taxon>Cellulomonadaceae</taxon>
        <taxon>Oerskovia</taxon>
    </lineage>
</organism>
<dbReference type="RefSeq" id="WP_129429419.1">
    <property type="nucleotide sequence ID" value="NZ_JOFV01000002.1"/>
</dbReference>
<evidence type="ECO:0000313" key="5">
    <source>
        <dbReference type="Proteomes" id="UP000289805"/>
    </source>
</evidence>
<keyword evidence="2" id="KW-1133">Transmembrane helix</keyword>
<keyword evidence="2" id="KW-0472">Membrane</keyword>
<evidence type="ECO:0000256" key="2">
    <source>
        <dbReference type="SAM" id="Phobius"/>
    </source>
</evidence>
<proteinExistence type="predicted"/>
<gene>
    <name evidence="3" type="ORF">EQW73_03500</name>
    <name evidence="4" type="ORF">EQW78_08725</name>
</gene>
<feature type="transmembrane region" description="Helical" evidence="2">
    <location>
        <begin position="57"/>
        <end position="77"/>
    </location>
</feature>
<sequence length="267" mass="27462">MAQKTAARRSKADLAARSATARGAGPRSGDGAGRPRPRPPEREHAQWPRNLSRARRVWLVVAAVVVGVGVAVASWALTRGPDGGASGAYAVDPARVAELEAAEAARDAENLGVVTDFALSAQERLVPTMNDLSVVLPLDGSPGIPATPEQVATWQEGLAALTTEAEALPTGASGYNVTRNGLGVSIVLLGDTVDALVLAEGAAEPTRTEILALAADLRLRAADTWAMAATQLDELSVGADQGHVHVFLPLHPDDAGDGAAHPAEGDH</sequence>
<keyword evidence="6" id="KW-1185">Reference proteome</keyword>
<evidence type="ECO:0000256" key="1">
    <source>
        <dbReference type="SAM" id="MobiDB-lite"/>
    </source>
</evidence>
<dbReference type="AlphaFoldDB" id="A0A4Q1KX65"/>
<keyword evidence="2" id="KW-0812">Transmembrane</keyword>
<comment type="caution">
    <text evidence="4">The sequence shown here is derived from an EMBL/GenBank/DDBJ whole genome shotgun (WGS) entry which is preliminary data.</text>
</comment>
<evidence type="ECO:0000313" key="6">
    <source>
        <dbReference type="Proteomes" id="UP000290517"/>
    </source>
</evidence>
<feature type="region of interest" description="Disordered" evidence="1">
    <location>
        <begin position="1"/>
        <end position="48"/>
    </location>
</feature>
<dbReference type="EMBL" id="SDJR01000003">
    <property type="protein sequence ID" value="RXR26593.1"/>
    <property type="molecule type" value="Genomic_DNA"/>
</dbReference>